<dbReference type="AlphaFoldDB" id="A0A090LZH5"/>
<gene>
    <name evidence="1" type="ORF">OT_ostta03g05885</name>
</gene>
<dbReference type="InParanoid" id="A0A090LZH5"/>
<dbReference type="InterPro" id="IPR050600">
    <property type="entry name" value="SETD3_SETD6_MTase"/>
</dbReference>
<name>A0A090LZH5_OSTTA</name>
<dbReference type="CDD" id="cd10527">
    <property type="entry name" value="SET_LSMT"/>
    <property type="match status" value="1"/>
</dbReference>
<sequence>MLVEAKRHPERSPIAAYAASLPREPARTPALCDDDEIEALVPMLSLYLVDQIDSARQEFALAYDDARAIVREIDGEDDLDEGEFAHAWSMVRSRAITFEVRKGDSGEVIRKRCLVPVCDILNHSPTSAVSGPNVRIESTDSGAKWVTTRDVAAGEALRWTYGELSNEEMWLWYGFVPSDPVHDDCSVVFNLPDAVFSNGLNAVAKDDKAETAALRRELLTRAGALGLNEGEELSFVISMRALPTVLGGIAGIMCCEADEVVSIAASAVISTNGGGDGELFQLRPESRRRAGRYVAWLLNQVESFVCGATDEEVEEYERTAAAVGGEHEERFRIAKAIRVGARATFASTQRALAEDELLANGSWIDDATKKLVASAPRVV</sequence>
<dbReference type="RefSeq" id="XP_003078506.2">
    <property type="nucleotide sequence ID" value="XM_003078458.2"/>
</dbReference>
<reference evidence="1 2" key="2">
    <citation type="journal article" date="2014" name="BMC Genomics">
        <title>An improved genome of the model marine alga Ostreococcus tauri unfolds by assessing Illumina de novo assemblies.</title>
        <authorList>
            <person name="Blanc-Mathieu R."/>
            <person name="Verhelst B."/>
            <person name="Derelle E."/>
            <person name="Rombauts S."/>
            <person name="Bouget F.Y."/>
            <person name="Carre I."/>
            <person name="Chateau A."/>
            <person name="Eyre-Walker A."/>
            <person name="Grimsley N."/>
            <person name="Moreau H."/>
            <person name="Piegu B."/>
            <person name="Rivals E."/>
            <person name="Schackwitz W."/>
            <person name="Van de Peer Y."/>
            <person name="Piganeau G."/>
        </authorList>
    </citation>
    <scope>NUCLEOTIDE SEQUENCE [LARGE SCALE GENOMIC DNA]</scope>
    <source>
        <strain evidence="2">OTTH 0595 / CCAP 157/2 / RCC745</strain>
    </source>
</reference>
<dbReference type="SUPFAM" id="SSF82199">
    <property type="entry name" value="SET domain"/>
    <property type="match status" value="1"/>
</dbReference>
<dbReference type="InterPro" id="IPR046341">
    <property type="entry name" value="SET_dom_sf"/>
</dbReference>
<proteinExistence type="predicted"/>
<evidence type="ECO:0000313" key="1">
    <source>
        <dbReference type="EMBL" id="CEF97380.1"/>
    </source>
</evidence>
<dbReference type="Gene3D" id="3.90.1410.10">
    <property type="entry name" value="set domain protein methyltransferase, domain 1"/>
    <property type="match status" value="1"/>
</dbReference>
<accession>A0A090LZH5</accession>
<dbReference type="OrthoDB" id="341421at2759"/>
<dbReference type="GeneID" id="9833058"/>
<dbReference type="STRING" id="70448.A0A090LZH5"/>
<dbReference type="PANTHER" id="PTHR13271">
    <property type="entry name" value="UNCHARACTERIZED PUTATIVE METHYLTRANSFERASE"/>
    <property type="match status" value="1"/>
</dbReference>
<protein>
    <submittedName>
        <fullName evidence="1">SET domain</fullName>
    </submittedName>
</protein>
<organism evidence="1 2">
    <name type="scientific">Ostreococcus tauri</name>
    <name type="common">Marine green alga</name>
    <dbReference type="NCBI Taxonomy" id="70448"/>
    <lineage>
        <taxon>Eukaryota</taxon>
        <taxon>Viridiplantae</taxon>
        <taxon>Chlorophyta</taxon>
        <taxon>Mamiellophyceae</taxon>
        <taxon>Mamiellales</taxon>
        <taxon>Bathycoccaceae</taxon>
        <taxon>Ostreococcus</taxon>
    </lineage>
</organism>
<reference evidence="2" key="1">
    <citation type="journal article" date="2006" name="Proc. Natl. Acad. Sci. U.S.A.">
        <title>Genome analysis of the smallest free-living eukaryote Ostreococcus tauri unveils many unique features.</title>
        <authorList>
            <person name="Derelle E."/>
            <person name="Ferraz C."/>
            <person name="Rombauts S."/>
            <person name="Rouze P."/>
            <person name="Worden A.Z."/>
            <person name="Robbens S."/>
            <person name="Partensky F."/>
            <person name="Degroeve S."/>
            <person name="Echeynie S."/>
            <person name="Cooke R."/>
            <person name="Saeys Y."/>
            <person name="Wuyts J."/>
            <person name="Jabbari K."/>
            <person name="Bowler C."/>
            <person name="Panaud O."/>
            <person name="Piegu B."/>
            <person name="Ball S.G."/>
            <person name="Ral J.-P."/>
            <person name="Bouget F.-Y."/>
            <person name="Piganeau G."/>
            <person name="De Baets B."/>
            <person name="Picard A."/>
            <person name="Delseny M."/>
            <person name="Demaille J."/>
            <person name="Van de Peer Y."/>
            <person name="Moreau H."/>
        </authorList>
    </citation>
    <scope>NUCLEOTIDE SEQUENCE [LARGE SCALE GENOMIC DNA]</scope>
    <source>
        <strain evidence="2">OTTH 0595 / CCAP 157/2 / RCC745</strain>
    </source>
</reference>
<dbReference type="GO" id="GO:0016279">
    <property type="term" value="F:protein-lysine N-methyltransferase activity"/>
    <property type="evidence" value="ECO:0007669"/>
    <property type="project" value="TreeGrafter"/>
</dbReference>
<comment type="caution">
    <text evidence="1">The sequence shown here is derived from an EMBL/GenBank/DDBJ whole genome shotgun (WGS) entry which is preliminary data.</text>
</comment>
<evidence type="ECO:0000313" key="2">
    <source>
        <dbReference type="Proteomes" id="UP000009170"/>
    </source>
</evidence>
<dbReference type="Proteomes" id="UP000009170">
    <property type="component" value="Unassembled WGS sequence"/>
</dbReference>
<dbReference type="KEGG" id="ota:OT_ostta03g05885"/>
<keyword evidence="2" id="KW-1185">Reference proteome</keyword>
<dbReference type="EMBL" id="CAID01000003">
    <property type="protein sequence ID" value="CEF97380.1"/>
    <property type="molecule type" value="Genomic_DNA"/>
</dbReference>